<dbReference type="KEGG" id="gai:IMCC3135_06340"/>
<evidence type="ECO:0000313" key="2">
    <source>
        <dbReference type="Proteomes" id="UP000250079"/>
    </source>
</evidence>
<reference evidence="1 2" key="1">
    <citation type="submission" date="2016-12" db="EMBL/GenBank/DDBJ databases">
        <authorList>
            <person name="Song W.-J."/>
            <person name="Kurnit D.M."/>
        </authorList>
    </citation>
    <scope>NUCLEOTIDE SEQUENCE [LARGE SCALE GENOMIC DNA]</scope>
    <source>
        <strain evidence="1 2">IMCC3135</strain>
    </source>
</reference>
<proteinExistence type="predicted"/>
<dbReference type="AlphaFoldDB" id="A0A2Z2NLG4"/>
<protein>
    <submittedName>
        <fullName evidence="1">Inner membrane protein YebE</fullName>
    </submittedName>
</protein>
<keyword evidence="2" id="KW-1185">Reference proteome</keyword>
<organism evidence="1 2">
    <name type="scientific">Granulosicoccus antarcticus IMCC3135</name>
    <dbReference type="NCBI Taxonomy" id="1192854"/>
    <lineage>
        <taxon>Bacteria</taxon>
        <taxon>Pseudomonadati</taxon>
        <taxon>Pseudomonadota</taxon>
        <taxon>Gammaproteobacteria</taxon>
        <taxon>Chromatiales</taxon>
        <taxon>Granulosicoccaceae</taxon>
        <taxon>Granulosicoccus</taxon>
    </lineage>
</organism>
<dbReference type="RefSeq" id="WP_088916819.1">
    <property type="nucleotide sequence ID" value="NZ_CP018632.1"/>
</dbReference>
<gene>
    <name evidence="1" type="primary">yebE</name>
    <name evidence="1" type="ORF">IMCC3135_06340</name>
</gene>
<evidence type="ECO:0000313" key="1">
    <source>
        <dbReference type="EMBL" id="ASJ71375.1"/>
    </source>
</evidence>
<accession>A0A2Z2NLG4</accession>
<dbReference type="InterPro" id="IPR007486">
    <property type="entry name" value="YebE"/>
</dbReference>
<dbReference type="OrthoDB" id="5459344at2"/>
<dbReference type="SUPFAM" id="SSF158682">
    <property type="entry name" value="TerB-like"/>
    <property type="match status" value="1"/>
</dbReference>
<dbReference type="Pfam" id="PF04391">
    <property type="entry name" value="DUF533"/>
    <property type="match status" value="1"/>
</dbReference>
<dbReference type="EMBL" id="CP018632">
    <property type="protein sequence ID" value="ASJ71375.1"/>
    <property type="molecule type" value="Genomic_DNA"/>
</dbReference>
<name>A0A2Z2NLG4_9GAMM</name>
<dbReference type="Proteomes" id="UP000250079">
    <property type="component" value="Chromosome"/>
</dbReference>
<sequence length="286" mass="27761">MSLVKTLGKIAIGIAMAKGVGKMVNGGGAAGTSGGAGGLGGLLGSVLGGQQGGQSGGLGGMLGSVLGGGQQGGQSGGGLGGILGSVLGGGQQGGQSSGGLGDMLGSVLGGGAGGGMAGGLGGLLESISGGASGASASATNVPAPAGGSLGNLLNSALQGETIPEPEPAQEDLARILIQAMVNAAKSDGNIDQAEQQKIVANLGDEVSDDERQFVLSEMKAPLDLEGFIKTIPRGAEMQVYMMSLLAIDLDSREEAQYLDTLRKGVSMSEEQANAIHEKLGVPTLYS</sequence>
<dbReference type="CDD" id="cd07178">
    <property type="entry name" value="terB_like_YebE"/>
    <property type="match status" value="1"/>
</dbReference>
<dbReference type="InterPro" id="IPR029024">
    <property type="entry name" value="TerB-like"/>
</dbReference>